<dbReference type="AlphaFoldDB" id="A0A813BB22"/>
<evidence type="ECO:0000313" key="2">
    <source>
        <dbReference type="EMBL" id="CAE7898429.1"/>
    </source>
</evidence>
<evidence type="ECO:0000313" key="3">
    <source>
        <dbReference type="Proteomes" id="UP000601435"/>
    </source>
</evidence>
<dbReference type="Pfam" id="PF03382">
    <property type="entry name" value="DUF285"/>
    <property type="match status" value="1"/>
</dbReference>
<name>A0A813BB22_9DINO</name>
<keyword evidence="1" id="KW-1133">Transmembrane helix</keyword>
<proteinExistence type="predicted"/>
<comment type="caution">
    <text evidence="2">The sequence shown here is derived from an EMBL/GenBank/DDBJ whole genome shotgun (WGS) entry which is preliminary data.</text>
</comment>
<evidence type="ECO:0008006" key="4">
    <source>
        <dbReference type="Google" id="ProtNLM"/>
    </source>
</evidence>
<accession>A0A813BB22</accession>
<feature type="transmembrane region" description="Helical" evidence="1">
    <location>
        <begin position="159"/>
        <end position="179"/>
    </location>
</feature>
<dbReference type="OrthoDB" id="198852at2759"/>
<evidence type="ECO:0000256" key="1">
    <source>
        <dbReference type="SAM" id="Phobius"/>
    </source>
</evidence>
<gene>
    <name evidence="2" type="ORF">SNEC2469_LOCUS30161</name>
</gene>
<sequence length="192" mass="21377">MRTMFRDAFAFNQSIGEWVPSQVTDMRGMFDRATAFNKPLNSWGVSLSNVGDFTNMFTGATVFNQCLDSWKDQINSNPSNFIFQGTSCPDEDCTSAPVCPTTTTTTPDDSRWCENLDALDYALLDKKGKLATKQCLLHSLIEDYNFPDKLPSWSRASQAGLTSVLCFILVSLVVAAAAWRIRRQGSLVYEAL</sequence>
<protein>
    <recommendedName>
        <fullName evidence="4">BspA family leucine-rich repeat surface protein</fullName>
    </recommendedName>
</protein>
<dbReference type="Proteomes" id="UP000601435">
    <property type="component" value="Unassembled WGS sequence"/>
</dbReference>
<dbReference type="EMBL" id="CAJNJA010069634">
    <property type="protein sequence ID" value="CAE7898429.1"/>
    <property type="molecule type" value="Genomic_DNA"/>
</dbReference>
<keyword evidence="1" id="KW-0472">Membrane</keyword>
<organism evidence="2 3">
    <name type="scientific">Symbiodinium necroappetens</name>
    <dbReference type="NCBI Taxonomy" id="1628268"/>
    <lineage>
        <taxon>Eukaryota</taxon>
        <taxon>Sar</taxon>
        <taxon>Alveolata</taxon>
        <taxon>Dinophyceae</taxon>
        <taxon>Suessiales</taxon>
        <taxon>Symbiodiniaceae</taxon>
        <taxon>Symbiodinium</taxon>
    </lineage>
</organism>
<keyword evidence="1" id="KW-0812">Transmembrane</keyword>
<keyword evidence="3" id="KW-1185">Reference proteome</keyword>
<reference evidence="2" key="1">
    <citation type="submission" date="2021-02" db="EMBL/GenBank/DDBJ databases">
        <authorList>
            <person name="Dougan E. K."/>
            <person name="Rhodes N."/>
            <person name="Thang M."/>
            <person name="Chan C."/>
        </authorList>
    </citation>
    <scope>NUCLEOTIDE SEQUENCE</scope>
</reference>
<dbReference type="InterPro" id="IPR005046">
    <property type="entry name" value="DUF285"/>
</dbReference>